<keyword evidence="7" id="KW-1185">Reference proteome</keyword>
<keyword evidence="1" id="KW-0677">Repeat</keyword>
<dbReference type="Pfam" id="PF00041">
    <property type="entry name" value="fn3"/>
    <property type="match status" value="2"/>
</dbReference>
<feature type="region of interest" description="Disordered" evidence="4">
    <location>
        <begin position="367"/>
        <end position="516"/>
    </location>
</feature>
<sequence length="769" mass="76813">MAPSTEPTAPPGRPARQGRAARLFGSLRNRARANASGLTVVLLTAALVSTVLGTGALGRADEMSDGAVWLWTSPLGEAARVNGNSGEVDLVAGLPESAGTDVRVVQNDDYLLLYDPVTGKVTSVDLRRMGFSGVLELGSGDFDLVLGEDAAAVIDRASGEVKAVDPATLQPTGETLKIPAPLVGGAFDDEGTLWLGAPSQGTVVGVEIPEDEAVIERTAAVAEPGADLALTVLDEGALAVDRTGDRLVTLDAGGETEAVDSPVPLEDAELPARTRGDLVAVSLPGAGEVLTVTDPHGAAGVAHFPVGEDAGAAVAYEGRVYVPFAGEGTVRVFDAEGGELNPVTLPEAEGPLELEVREGRLFINSPRTGTAAVVDPDGTATIVDKSDPPPGPGDEEDGAPAPGSPDAGDTGEPDDQPGTDPGTGQAADEPGDDGPADLPDLPGPGDESGDGQGGRGEGDGAGEGDGPGEPLPPVPSSDPSPDPEEPEEPEGAPPGAPTPVTATAGDGSVSLSWPEAYSPDAPVEEYLITWDDGELTVGGDELSAEISDLVNGTTYRFRVRAANANGPGPAAQSTEVTPGERAPGAPGSVTATATGGGSATVSWEAVDGAHDYLLTIDAASGADPADRTSTGTSADVSGLTPGGTYTFTVTARTEGGVSGGSTSSEPLTMPKPELGAPASVSHTVSGGNVTVTWTAVEGAARYTITPRGDGALQPVTVAGSSAGGGSVSHTMARGSTGRCYGFTVVAVAEDGTVAQSSTSGPSRCEREFR</sequence>
<dbReference type="SMART" id="SM00060">
    <property type="entry name" value="FN3"/>
    <property type="match status" value="3"/>
</dbReference>
<protein>
    <submittedName>
        <fullName evidence="6">Fibronectin type III domain-containing protein</fullName>
    </submittedName>
</protein>
<feature type="compositionally biased region" description="Acidic residues" evidence="4">
    <location>
        <begin position="481"/>
        <end position="490"/>
    </location>
</feature>
<dbReference type="RefSeq" id="WP_220564433.1">
    <property type="nucleotide sequence ID" value="NZ_CP074133.1"/>
</dbReference>
<feature type="domain" description="Fibronectin type-III" evidence="5">
    <location>
        <begin position="493"/>
        <end position="581"/>
    </location>
</feature>
<feature type="compositionally biased region" description="Pro residues" evidence="4">
    <location>
        <begin position="469"/>
        <end position="480"/>
    </location>
</feature>
<organism evidence="6 7">
    <name type="scientific">Nocardiopsis changdeensis</name>
    <dbReference type="NCBI Taxonomy" id="2831969"/>
    <lineage>
        <taxon>Bacteria</taxon>
        <taxon>Bacillati</taxon>
        <taxon>Actinomycetota</taxon>
        <taxon>Actinomycetes</taxon>
        <taxon>Streptosporangiales</taxon>
        <taxon>Nocardiopsidaceae</taxon>
        <taxon>Nocardiopsis</taxon>
    </lineage>
</organism>
<dbReference type="InterPro" id="IPR050964">
    <property type="entry name" value="Striated_Muscle_Regulatory"/>
</dbReference>
<feature type="compositionally biased region" description="Low complexity" evidence="4">
    <location>
        <begin position="582"/>
        <end position="593"/>
    </location>
</feature>
<evidence type="ECO:0000313" key="7">
    <source>
        <dbReference type="Proteomes" id="UP000676079"/>
    </source>
</evidence>
<feature type="compositionally biased region" description="Low complexity" evidence="4">
    <location>
        <begin position="436"/>
        <end position="445"/>
    </location>
</feature>
<dbReference type="SUPFAM" id="SSF63825">
    <property type="entry name" value="YWTD domain"/>
    <property type="match status" value="1"/>
</dbReference>
<feature type="domain" description="Fibronectin type-III" evidence="5">
    <location>
        <begin position="585"/>
        <end position="672"/>
    </location>
</feature>
<feature type="region of interest" description="Disordered" evidence="4">
    <location>
        <begin position="563"/>
        <end position="596"/>
    </location>
</feature>
<dbReference type="SUPFAM" id="SSF49265">
    <property type="entry name" value="Fibronectin type III"/>
    <property type="match status" value="1"/>
</dbReference>
<evidence type="ECO:0000256" key="3">
    <source>
        <dbReference type="ARBA" id="ARBA00023326"/>
    </source>
</evidence>
<dbReference type="Proteomes" id="UP000676079">
    <property type="component" value="Chromosome"/>
</dbReference>
<evidence type="ECO:0000256" key="4">
    <source>
        <dbReference type="SAM" id="MobiDB-lite"/>
    </source>
</evidence>
<dbReference type="CDD" id="cd00063">
    <property type="entry name" value="FN3"/>
    <property type="match status" value="2"/>
</dbReference>
<dbReference type="PROSITE" id="PS50853">
    <property type="entry name" value="FN3"/>
    <property type="match status" value="2"/>
</dbReference>
<keyword evidence="3" id="KW-0119">Carbohydrate metabolism</keyword>
<evidence type="ECO:0000256" key="1">
    <source>
        <dbReference type="ARBA" id="ARBA00022737"/>
    </source>
</evidence>
<feature type="compositionally biased region" description="Gly residues" evidence="4">
    <location>
        <begin position="450"/>
        <end position="467"/>
    </location>
</feature>
<proteinExistence type="predicted"/>
<feature type="compositionally biased region" description="Low complexity" evidence="4">
    <location>
        <begin position="498"/>
        <end position="507"/>
    </location>
</feature>
<dbReference type="Gene3D" id="2.60.40.10">
    <property type="entry name" value="Immunoglobulins"/>
    <property type="match status" value="3"/>
</dbReference>
<dbReference type="PANTHER" id="PTHR13817">
    <property type="entry name" value="TITIN"/>
    <property type="match status" value="1"/>
</dbReference>
<keyword evidence="2" id="KW-0326">Glycosidase</keyword>
<gene>
    <name evidence="6" type="ORF">KGD84_02050</name>
</gene>
<dbReference type="InterPro" id="IPR036116">
    <property type="entry name" value="FN3_sf"/>
</dbReference>
<dbReference type="InterPro" id="IPR003961">
    <property type="entry name" value="FN3_dom"/>
</dbReference>
<name>A0ABX8BLT8_9ACTN</name>
<dbReference type="EMBL" id="CP074133">
    <property type="protein sequence ID" value="QUX23209.1"/>
    <property type="molecule type" value="Genomic_DNA"/>
</dbReference>
<evidence type="ECO:0000256" key="2">
    <source>
        <dbReference type="ARBA" id="ARBA00023295"/>
    </source>
</evidence>
<keyword evidence="2" id="KW-0378">Hydrolase</keyword>
<dbReference type="PANTHER" id="PTHR13817:SF73">
    <property type="entry name" value="FIBRONECTIN TYPE-III DOMAIN-CONTAINING PROTEIN"/>
    <property type="match status" value="1"/>
</dbReference>
<reference evidence="6 7" key="1">
    <citation type="submission" date="2021-05" db="EMBL/GenBank/DDBJ databases">
        <title>Direct Submission.</title>
        <authorList>
            <person name="Li K."/>
            <person name="Gao J."/>
        </authorList>
    </citation>
    <scope>NUCLEOTIDE SEQUENCE [LARGE SCALE GENOMIC DNA]</scope>
    <source>
        <strain evidence="6 7">Mg02</strain>
    </source>
</reference>
<evidence type="ECO:0000259" key="5">
    <source>
        <dbReference type="PROSITE" id="PS50853"/>
    </source>
</evidence>
<evidence type="ECO:0000313" key="6">
    <source>
        <dbReference type="EMBL" id="QUX23209.1"/>
    </source>
</evidence>
<accession>A0ABX8BLT8</accession>
<dbReference type="InterPro" id="IPR013783">
    <property type="entry name" value="Ig-like_fold"/>
</dbReference>
<keyword evidence="3" id="KW-0624">Polysaccharide degradation</keyword>